<protein>
    <recommendedName>
        <fullName evidence="1">(S)-ureidoglycine aminohydrolase cupin domain-containing protein</fullName>
    </recommendedName>
</protein>
<proteinExistence type="predicted"/>
<dbReference type="PANTHER" id="PTHR33271">
    <property type="entry name" value="OS04G0445200 PROTEIN"/>
    <property type="match status" value="1"/>
</dbReference>
<dbReference type="InterPro" id="IPR014710">
    <property type="entry name" value="RmlC-like_jellyroll"/>
</dbReference>
<accession>A0A383CFR9</accession>
<dbReference type="EMBL" id="UINC01208444">
    <property type="protein sequence ID" value="SVE30984.1"/>
    <property type="molecule type" value="Genomic_DNA"/>
</dbReference>
<dbReference type="InterPro" id="IPR008579">
    <property type="entry name" value="UGlyAH_Cupin_dom"/>
</dbReference>
<organism evidence="2">
    <name type="scientific">marine metagenome</name>
    <dbReference type="NCBI Taxonomy" id="408172"/>
    <lineage>
        <taxon>unclassified sequences</taxon>
        <taxon>metagenomes</taxon>
        <taxon>ecological metagenomes</taxon>
    </lineage>
</organism>
<dbReference type="AlphaFoldDB" id="A0A383CFR9"/>
<gene>
    <name evidence="2" type="ORF">METZ01_LOCUS483838</name>
</gene>
<reference evidence="2" key="1">
    <citation type="submission" date="2018-05" db="EMBL/GenBank/DDBJ databases">
        <authorList>
            <person name="Lanie J.A."/>
            <person name="Ng W.-L."/>
            <person name="Kazmierczak K.M."/>
            <person name="Andrzejewski T.M."/>
            <person name="Davidsen T.M."/>
            <person name="Wayne K.J."/>
            <person name="Tettelin H."/>
            <person name="Glass J.I."/>
            <person name="Rusch D."/>
            <person name="Podicherti R."/>
            <person name="Tsui H.-C.T."/>
            <person name="Winkler M.E."/>
        </authorList>
    </citation>
    <scope>NUCLEOTIDE SEQUENCE</scope>
</reference>
<name>A0A383CFR9_9ZZZZ</name>
<dbReference type="PANTHER" id="PTHR33271:SF22">
    <property type="entry name" value="OS04G0445200 PROTEIN"/>
    <property type="match status" value="1"/>
</dbReference>
<dbReference type="InterPro" id="IPR011051">
    <property type="entry name" value="RmlC_Cupin_sf"/>
</dbReference>
<evidence type="ECO:0000259" key="1">
    <source>
        <dbReference type="Pfam" id="PF05899"/>
    </source>
</evidence>
<dbReference type="CDD" id="cd02227">
    <property type="entry name" value="cupin_TM1112-like"/>
    <property type="match status" value="1"/>
</dbReference>
<feature type="domain" description="(S)-ureidoglycine aminohydrolase cupin" evidence="1">
    <location>
        <begin position="16"/>
        <end position="85"/>
    </location>
</feature>
<sequence>MKISIHKPSEKEIDNKGIRSWPIWTCEASEFDWEYDQLESCLLLDGEVEVISDNELVKFGVGDFVVFPKGLKCRWKVIRPVRKHYSFG</sequence>
<dbReference type="SUPFAM" id="SSF51182">
    <property type="entry name" value="RmlC-like cupins"/>
    <property type="match status" value="1"/>
</dbReference>
<dbReference type="Pfam" id="PF05899">
    <property type="entry name" value="Cupin_3"/>
    <property type="match status" value="1"/>
</dbReference>
<evidence type="ECO:0000313" key="2">
    <source>
        <dbReference type="EMBL" id="SVE30984.1"/>
    </source>
</evidence>
<dbReference type="Gene3D" id="2.60.120.10">
    <property type="entry name" value="Jelly Rolls"/>
    <property type="match status" value="1"/>
</dbReference>